<dbReference type="Gene3D" id="3.40.50.300">
    <property type="entry name" value="P-loop containing nucleotide triphosphate hydrolases"/>
    <property type="match status" value="1"/>
</dbReference>
<feature type="domain" description="Periplasmic copper-binding protein NosD beta helix" evidence="5">
    <location>
        <begin position="734"/>
        <end position="893"/>
    </location>
</feature>
<dbReference type="STRING" id="930146.SAMN05192533_12512"/>
<dbReference type="NCBIfam" id="TIGR03804">
    <property type="entry name" value="para_beta_helix"/>
    <property type="match status" value="1"/>
</dbReference>
<dbReference type="Pfam" id="PF05048">
    <property type="entry name" value="NosD"/>
    <property type="match status" value="1"/>
</dbReference>
<dbReference type="PANTHER" id="PTHR22990:SF15">
    <property type="entry name" value="F-BOX ONLY PROTEIN 10"/>
    <property type="match status" value="1"/>
</dbReference>
<dbReference type="SUPFAM" id="SSF52540">
    <property type="entry name" value="P-loop containing nucleoside triphosphate hydrolases"/>
    <property type="match status" value="1"/>
</dbReference>
<feature type="domain" description="Right handed beta helix" evidence="6">
    <location>
        <begin position="896"/>
        <end position="1046"/>
    </location>
</feature>
<evidence type="ECO:0000256" key="1">
    <source>
        <dbReference type="ARBA" id="ARBA00004906"/>
    </source>
</evidence>
<proteinExistence type="predicted"/>
<dbReference type="Pfam" id="PF13229">
    <property type="entry name" value="Beta_helix"/>
    <property type="match status" value="1"/>
</dbReference>
<accession>A0A1H8K8E7</accession>
<keyword evidence="8" id="KW-1185">Reference proteome</keyword>
<evidence type="ECO:0000259" key="6">
    <source>
        <dbReference type="Pfam" id="PF13229"/>
    </source>
</evidence>
<dbReference type="InterPro" id="IPR012334">
    <property type="entry name" value="Pectin_lyas_fold"/>
</dbReference>
<dbReference type="InterPro" id="IPR011050">
    <property type="entry name" value="Pectin_lyase_fold/virulence"/>
</dbReference>
<evidence type="ECO:0000256" key="2">
    <source>
        <dbReference type="ARBA" id="ARBA00022737"/>
    </source>
</evidence>
<dbReference type="AlphaFoldDB" id="A0A1H8K8E7"/>
<evidence type="ECO:0000259" key="4">
    <source>
        <dbReference type="Pfam" id="PF00350"/>
    </source>
</evidence>
<dbReference type="PANTHER" id="PTHR22990">
    <property type="entry name" value="F-BOX ONLY PROTEIN"/>
    <property type="match status" value="1"/>
</dbReference>
<evidence type="ECO:0000256" key="3">
    <source>
        <dbReference type="ARBA" id="ARBA00022786"/>
    </source>
</evidence>
<evidence type="ECO:0000313" key="8">
    <source>
        <dbReference type="Proteomes" id="UP000198553"/>
    </source>
</evidence>
<organism evidence="7 8">
    <name type="scientific">Mesobacillus persicus</name>
    <dbReference type="NCBI Taxonomy" id="930146"/>
    <lineage>
        <taxon>Bacteria</taxon>
        <taxon>Bacillati</taxon>
        <taxon>Bacillota</taxon>
        <taxon>Bacilli</taxon>
        <taxon>Bacillales</taxon>
        <taxon>Bacillaceae</taxon>
        <taxon>Mesobacillus</taxon>
    </lineage>
</organism>
<comment type="pathway">
    <text evidence="1">Protein modification; protein ubiquitination.</text>
</comment>
<dbReference type="Pfam" id="PF00350">
    <property type="entry name" value="Dynamin_N"/>
    <property type="match status" value="1"/>
</dbReference>
<dbReference type="Proteomes" id="UP000198553">
    <property type="component" value="Unassembled WGS sequence"/>
</dbReference>
<gene>
    <name evidence="7" type="ORF">SAMN05192533_12512</name>
</gene>
<dbReference type="InterPro" id="IPR045063">
    <property type="entry name" value="Dynamin_N"/>
</dbReference>
<dbReference type="Gene3D" id="2.160.20.10">
    <property type="entry name" value="Single-stranded right-handed beta-helix, Pectin lyase-like"/>
    <property type="match status" value="3"/>
</dbReference>
<dbReference type="RefSeq" id="WP_170843969.1">
    <property type="nucleotide sequence ID" value="NZ_FOBW01000025.1"/>
</dbReference>
<protein>
    <submittedName>
        <fullName evidence="7">Small GTP-binding protein domain-containing protein</fullName>
    </submittedName>
</protein>
<dbReference type="InterPro" id="IPR007742">
    <property type="entry name" value="NosD_dom"/>
</dbReference>
<reference evidence="8" key="1">
    <citation type="submission" date="2016-10" db="EMBL/GenBank/DDBJ databases">
        <authorList>
            <person name="Varghese N."/>
            <person name="Submissions S."/>
        </authorList>
    </citation>
    <scope>NUCLEOTIDE SEQUENCE [LARGE SCALE GENOMIC DNA]</scope>
    <source>
        <strain evidence="8">B48,IBRC-M 10115,DSM 25386,CECT 8001</strain>
    </source>
</reference>
<sequence>MEKFLLHNQLEKIIKNITTYKATTVGQQANISAADFEALLKQVKNKEFVITVVGAMKSGKSSFTNALLGNDLMPNENQACTLTSTDIVHQEHDHRITKSYESGKSEILESDNLSSVFHQDVRKSRMEVQKEFYTYKVNHPIYGLKKYPYLNNIGFTLVDTPGLNEMEGLGVKKETIEQVFSHAMRRTDVLLFVIDVQYYKAEENLQIIRKIKQLRPDLVENIIFILNKVDKLRNRDGGIEFLVDKVKDFLNAWDVKTHRLYPVSSRKALIGRLVEQGLPVSNLGDEINTILPTKNIEVGGQLVTVQVPLASAYPQMIEESGILDLEGQILEEAYLQVENQLFQSSQVRLSQLTNKLDTVLEKEINRNNAEIQDVKGNQSKLKKKLSSLEQLLAGEIRYRNEVEVIIRNIHSQAEAMRIEKPFSSKLTYAQQKKSTYQYSSSQEALQEGISTFDEWFYKNTEPKFQSILSHYQAMLEYQPKESNYFHAISQSVTGILKGMNTLITTASKQLPDIKFHKLIGQLDIRPQGLSNIPTVDWKYKEFSGKIRTDSKTTEWEESFLLFFTQKRSKTEYSYDCSWAFNQAEKIIHSTLDKYSKEWHLDTIQRRFIDIAKYVQEMVLKPLIQLHNKVEPLIKDTESEILKLEAQLAKRQAESVKMIDLKHDVGFRTDLATRRKSITLTPGKSNLDIMLTKIESGTTIYLEEGVYHLKQKLELAKSLSVIGLGKGLTTIKVGKGAGVNLKGNHGLVLERISFEASNTKYIIEMDCLETVVGDCQFVGTNSHQALYLKGETEGHIQQSSFSRFYKGITLQDGSMLTSNVNLFIHNSGYGLELSGRGEALLDENTFIGNDVGVTYGDYSKGVVQKSTFTNNVKGIMVSGNSHPSLVNNDFNQHNMFGISVNLNAKATIAKNRFFENQIGVTCSDHSHVNISQNQLLNQKGDGLCISGKAFVRVTDNQFRQNDCGIVLSAKANAKLYRNRIVENRWSGIECRQNSMVTLYRNQIELNQSIGLVSVGNSQVNLRENEFTSNGDGIQLAGQTTFTLIGNKCDKNKGNGITVQGEAKGRISQNTCNRNQQGFALSGKCRVLMLENQSNENVENGIICLEKASGKILKNTCNGNGGFSLFMKKPLLIHHQKNIGKGALERPSSLPYWVNKCIKILSNFAAFIKKKEIMHNEY</sequence>
<dbReference type="EMBL" id="FOBW01000025">
    <property type="protein sequence ID" value="SEN88678.1"/>
    <property type="molecule type" value="Genomic_DNA"/>
</dbReference>
<name>A0A1H8K8E7_9BACI</name>
<keyword evidence="2" id="KW-0677">Repeat</keyword>
<keyword evidence="3" id="KW-0833">Ubl conjugation pathway</keyword>
<dbReference type="InterPro" id="IPR006626">
    <property type="entry name" value="PbH1"/>
</dbReference>
<dbReference type="InterPro" id="IPR027417">
    <property type="entry name" value="P-loop_NTPase"/>
</dbReference>
<evidence type="ECO:0000313" key="7">
    <source>
        <dbReference type="EMBL" id="SEN88678.1"/>
    </source>
</evidence>
<dbReference type="InterPro" id="IPR039448">
    <property type="entry name" value="Beta_helix"/>
</dbReference>
<dbReference type="SMART" id="SM00710">
    <property type="entry name" value="PbH1"/>
    <property type="match status" value="8"/>
</dbReference>
<dbReference type="GO" id="GO:0006511">
    <property type="term" value="P:ubiquitin-dependent protein catabolic process"/>
    <property type="evidence" value="ECO:0007669"/>
    <property type="project" value="TreeGrafter"/>
</dbReference>
<dbReference type="InterPro" id="IPR051550">
    <property type="entry name" value="SCF-Subunits/Alg-Epimerases"/>
</dbReference>
<dbReference type="SUPFAM" id="SSF51126">
    <property type="entry name" value="Pectin lyase-like"/>
    <property type="match status" value="2"/>
</dbReference>
<feature type="domain" description="Dynamin N-terminal" evidence="4">
    <location>
        <begin position="50"/>
        <end position="229"/>
    </location>
</feature>
<evidence type="ECO:0000259" key="5">
    <source>
        <dbReference type="Pfam" id="PF05048"/>
    </source>
</evidence>
<dbReference type="InterPro" id="IPR022441">
    <property type="entry name" value="Para_beta_helix_rpt-2"/>
</dbReference>